<keyword evidence="8" id="KW-1185">Reference proteome</keyword>
<dbReference type="Proteomes" id="UP001149074">
    <property type="component" value="Unassembled WGS sequence"/>
</dbReference>
<evidence type="ECO:0000313" key="8">
    <source>
        <dbReference type="Proteomes" id="UP001149074"/>
    </source>
</evidence>
<name>A0A9W9FGW5_9EURO</name>
<dbReference type="GO" id="GO:0000978">
    <property type="term" value="F:RNA polymerase II cis-regulatory region sequence-specific DNA binding"/>
    <property type="evidence" value="ECO:0007669"/>
    <property type="project" value="TreeGrafter"/>
</dbReference>
<keyword evidence="1" id="KW-0805">Transcription regulation</keyword>
<feature type="domain" description="Xylanolytic transcriptional activator regulatory" evidence="6">
    <location>
        <begin position="316"/>
        <end position="390"/>
    </location>
</feature>
<reference evidence="7" key="2">
    <citation type="journal article" date="2023" name="IMA Fungus">
        <title>Comparative genomic study of the Penicillium genus elucidates a diverse pangenome and 15 lateral gene transfer events.</title>
        <authorList>
            <person name="Petersen C."/>
            <person name="Sorensen T."/>
            <person name="Nielsen M.R."/>
            <person name="Sondergaard T.E."/>
            <person name="Sorensen J.L."/>
            <person name="Fitzpatrick D.A."/>
            <person name="Frisvad J.C."/>
            <person name="Nielsen K.L."/>
        </authorList>
    </citation>
    <scope>NUCLEOTIDE SEQUENCE</scope>
    <source>
        <strain evidence="7">IBT 30761</strain>
    </source>
</reference>
<dbReference type="SMART" id="SM00906">
    <property type="entry name" value="Fungal_trans"/>
    <property type="match status" value="1"/>
</dbReference>
<dbReference type="PANTHER" id="PTHR47424:SF3">
    <property type="entry name" value="REGULATORY PROTEIN GAL4"/>
    <property type="match status" value="1"/>
</dbReference>
<evidence type="ECO:0000256" key="5">
    <source>
        <dbReference type="SAM" id="MobiDB-lite"/>
    </source>
</evidence>
<evidence type="ECO:0000313" key="7">
    <source>
        <dbReference type="EMBL" id="KAJ5099995.1"/>
    </source>
</evidence>
<dbReference type="PANTHER" id="PTHR47424">
    <property type="entry name" value="REGULATORY PROTEIN GAL4"/>
    <property type="match status" value="1"/>
</dbReference>
<dbReference type="OrthoDB" id="424974at2759"/>
<dbReference type="GO" id="GO:0006351">
    <property type="term" value="P:DNA-templated transcription"/>
    <property type="evidence" value="ECO:0007669"/>
    <property type="project" value="InterPro"/>
</dbReference>
<dbReference type="GO" id="GO:0000981">
    <property type="term" value="F:DNA-binding transcription factor activity, RNA polymerase II-specific"/>
    <property type="evidence" value="ECO:0007669"/>
    <property type="project" value="TreeGrafter"/>
</dbReference>
<evidence type="ECO:0000256" key="3">
    <source>
        <dbReference type="ARBA" id="ARBA00023163"/>
    </source>
</evidence>
<dbReference type="GO" id="GO:0005634">
    <property type="term" value="C:nucleus"/>
    <property type="evidence" value="ECO:0007669"/>
    <property type="project" value="TreeGrafter"/>
</dbReference>
<gene>
    <name evidence="7" type="ORF">N7532_006996</name>
</gene>
<proteinExistence type="predicted"/>
<accession>A0A9W9FGW5</accession>
<keyword evidence="2" id="KW-0238">DNA-binding</keyword>
<reference evidence="7" key="1">
    <citation type="submission" date="2022-11" db="EMBL/GenBank/DDBJ databases">
        <authorList>
            <person name="Petersen C."/>
        </authorList>
    </citation>
    <scope>NUCLEOTIDE SEQUENCE</scope>
    <source>
        <strain evidence="7">IBT 30761</strain>
    </source>
</reference>
<dbReference type="EMBL" id="JAPQKI010000005">
    <property type="protein sequence ID" value="KAJ5099995.1"/>
    <property type="molecule type" value="Genomic_DNA"/>
</dbReference>
<evidence type="ECO:0000259" key="6">
    <source>
        <dbReference type="SMART" id="SM00906"/>
    </source>
</evidence>
<evidence type="ECO:0000256" key="1">
    <source>
        <dbReference type="ARBA" id="ARBA00023015"/>
    </source>
</evidence>
<keyword evidence="4" id="KW-0539">Nucleus</keyword>
<feature type="region of interest" description="Disordered" evidence="5">
    <location>
        <begin position="52"/>
        <end position="105"/>
    </location>
</feature>
<dbReference type="RefSeq" id="XP_056475648.1">
    <property type="nucleotide sequence ID" value="XM_056619489.1"/>
</dbReference>
<dbReference type="GeneID" id="81358468"/>
<dbReference type="CDD" id="cd12148">
    <property type="entry name" value="fungal_TF_MHR"/>
    <property type="match status" value="1"/>
</dbReference>
<dbReference type="Pfam" id="PF04082">
    <property type="entry name" value="Fungal_trans"/>
    <property type="match status" value="1"/>
</dbReference>
<comment type="caution">
    <text evidence="7">The sequence shown here is derived from an EMBL/GenBank/DDBJ whole genome shotgun (WGS) entry which is preliminary data.</text>
</comment>
<organism evidence="7 8">
    <name type="scientific">Penicillium argentinense</name>
    <dbReference type="NCBI Taxonomy" id="1131581"/>
    <lineage>
        <taxon>Eukaryota</taxon>
        <taxon>Fungi</taxon>
        <taxon>Dikarya</taxon>
        <taxon>Ascomycota</taxon>
        <taxon>Pezizomycotina</taxon>
        <taxon>Eurotiomycetes</taxon>
        <taxon>Eurotiomycetidae</taxon>
        <taxon>Eurotiales</taxon>
        <taxon>Aspergillaceae</taxon>
        <taxon>Penicillium</taxon>
    </lineage>
</organism>
<evidence type="ECO:0000256" key="2">
    <source>
        <dbReference type="ARBA" id="ARBA00023125"/>
    </source>
</evidence>
<dbReference type="GO" id="GO:0000435">
    <property type="term" value="P:positive regulation of transcription from RNA polymerase II promoter by galactose"/>
    <property type="evidence" value="ECO:0007669"/>
    <property type="project" value="TreeGrafter"/>
</dbReference>
<dbReference type="GO" id="GO:0008270">
    <property type="term" value="F:zinc ion binding"/>
    <property type="evidence" value="ECO:0007669"/>
    <property type="project" value="InterPro"/>
</dbReference>
<dbReference type="AlphaFoldDB" id="A0A9W9FGW5"/>
<protein>
    <recommendedName>
        <fullName evidence="6">Xylanolytic transcriptional activator regulatory domain-containing protein</fullName>
    </recommendedName>
</protein>
<keyword evidence="3" id="KW-0804">Transcription</keyword>
<dbReference type="InterPro" id="IPR007219">
    <property type="entry name" value="XnlR_reg_dom"/>
</dbReference>
<sequence>MIFRVSARTSLTTSSIPGLYTLSIPMGSPLFGHENGNANGATARTAKMIRPEHYDSPAGRKTCNYNRPSAVGDVPPKLTPRQASQRVPALASPPTSPAHSLEASSTSTVLALPVIEPCSPWDDNRESNPDPNPNRAYYAAHGRFAGQVAAAIEERAGRAPLTTTYLVPLVDAPLFGDLDLPLRSCPLSISTELPSRARADQLTNIYWQYMHPVEPVLDYDQFSQMYATSFSGPSASPNTDHHIQLSILNVIFALAAQRQECVPLDLRNEEGSTYFRRAWALFSTESIVWEPASLERVQCLMLMNRYLHCTTHQQKTWMTAGLAMRIAQTMCCNSFEIPAGKDTGNDVRLKRKVWASCVALDRCVSWSLGKASALALIPSPTSGCQQEGAHTEHSRWKQELHEIGNQIQLAQIQTLSTLASRSAAQRVDQQEEYHTAAVHLDACLNKWEASLPSDLQLRNLKFLEDRTARMKRYLLHLRFLHSRIYLYRPMLARFYSMKSGVQPRSINPSTLSERLLRECARMCVDAAQGVTFLVTETLEPCEPIGIIPWWTRIYYLHIAGVIFLAAMVGSDLFTDSVSQSWQDVLAGLRAHVHLSTYVQQCICTFEALSARILRTTGSSLQSGSEPLAEGAGFCFDDIFQDIRFDFDEFLFRTEEVVNFDGLGP</sequence>
<evidence type="ECO:0000256" key="4">
    <source>
        <dbReference type="ARBA" id="ARBA00023242"/>
    </source>
</evidence>
<dbReference type="InterPro" id="IPR051127">
    <property type="entry name" value="Fungal_SecMet_Regulators"/>
</dbReference>